<keyword evidence="3" id="KW-1185">Reference proteome</keyword>
<feature type="transmembrane region" description="Helical" evidence="1">
    <location>
        <begin position="41"/>
        <end position="63"/>
    </location>
</feature>
<organism evidence="2 3">
    <name type="scientific">Catellatospora methionotrophica</name>
    <dbReference type="NCBI Taxonomy" id="121620"/>
    <lineage>
        <taxon>Bacteria</taxon>
        <taxon>Bacillati</taxon>
        <taxon>Actinomycetota</taxon>
        <taxon>Actinomycetes</taxon>
        <taxon>Micromonosporales</taxon>
        <taxon>Micromonosporaceae</taxon>
        <taxon>Catellatospora</taxon>
    </lineage>
</organism>
<keyword evidence="1" id="KW-1133">Transmembrane helix</keyword>
<dbReference type="Proteomes" id="UP000660339">
    <property type="component" value="Unassembled WGS sequence"/>
</dbReference>
<evidence type="ECO:0000313" key="3">
    <source>
        <dbReference type="Proteomes" id="UP000660339"/>
    </source>
</evidence>
<dbReference type="AlphaFoldDB" id="A0A8J3LN42"/>
<sequence>MMNIARVRGVRRPLRGVADIVRPVMADDQPPKRPHAEGADAGWAAIGYLLGGMFVWGGVGWLIDKWLGLPNVGLLIGLIGGAAAGVYLTVKRLDG</sequence>
<gene>
    <name evidence="2" type="ORF">Cme02nite_40670</name>
</gene>
<comment type="caution">
    <text evidence="2">The sequence shown here is derived from an EMBL/GenBank/DDBJ whole genome shotgun (WGS) entry which is preliminary data.</text>
</comment>
<protein>
    <recommendedName>
        <fullName evidence="4">F0F1-ATPase subunit (ATPase_gene1)</fullName>
    </recommendedName>
</protein>
<evidence type="ECO:0000313" key="2">
    <source>
        <dbReference type="EMBL" id="GIG15735.1"/>
    </source>
</evidence>
<keyword evidence="1" id="KW-0472">Membrane</keyword>
<keyword evidence="1" id="KW-0812">Transmembrane</keyword>
<dbReference type="EMBL" id="BONJ01000022">
    <property type="protein sequence ID" value="GIG15735.1"/>
    <property type="molecule type" value="Genomic_DNA"/>
</dbReference>
<proteinExistence type="predicted"/>
<name>A0A8J3LN42_9ACTN</name>
<feature type="transmembrane region" description="Helical" evidence="1">
    <location>
        <begin position="69"/>
        <end position="90"/>
    </location>
</feature>
<evidence type="ECO:0000256" key="1">
    <source>
        <dbReference type="SAM" id="Phobius"/>
    </source>
</evidence>
<accession>A0A8J3LN42</accession>
<reference evidence="2" key="1">
    <citation type="submission" date="2021-01" db="EMBL/GenBank/DDBJ databases">
        <title>Whole genome shotgun sequence of Catellatospora methionotrophica NBRC 14553.</title>
        <authorList>
            <person name="Komaki H."/>
            <person name="Tamura T."/>
        </authorList>
    </citation>
    <scope>NUCLEOTIDE SEQUENCE</scope>
    <source>
        <strain evidence="2">NBRC 14553</strain>
    </source>
</reference>
<evidence type="ECO:0008006" key="4">
    <source>
        <dbReference type="Google" id="ProtNLM"/>
    </source>
</evidence>